<evidence type="ECO:0000313" key="2">
    <source>
        <dbReference type="EMBL" id="KAF7840706.1"/>
    </source>
</evidence>
<feature type="compositionally biased region" description="Basic and acidic residues" evidence="1">
    <location>
        <begin position="543"/>
        <end position="560"/>
    </location>
</feature>
<name>A0A835CGH1_9FABA</name>
<reference evidence="2" key="1">
    <citation type="submission" date="2020-09" db="EMBL/GenBank/DDBJ databases">
        <title>Genome-Enabled Discovery of Anthraquinone Biosynthesis in Senna tora.</title>
        <authorList>
            <person name="Kang S.-H."/>
            <person name="Pandey R.P."/>
            <person name="Lee C.-M."/>
            <person name="Sim J.-S."/>
            <person name="Jeong J.-T."/>
            <person name="Choi B.-S."/>
            <person name="Jung M."/>
            <person name="Ginzburg D."/>
            <person name="Zhao K."/>
            <person name="Won S.Y."/>
            <person name="Oh T.-J."/>
            <person name="Yu Y."/>
            <person name="Kim N.-H."/>
            <person name="Lee O.R."/>
            <person name="Lee T.-H."/>
            <person name="Bashyal P."/>
            <person name="Kim T.-S."/>
            <person name="Lee W.-H."/>
            <person name="Kawkins C."/>
            <person name="Kim C.-K."/>
            <person name="Kim J.S."/>
            <person name="Ahn B.O."/>
            <person name="Rhee S.Y."/>
            <person name="Sohng J.K."/>
        </authorList>
    </citation>
    <scope>NUCLEOTIDE SEQUENCE</scope>
    <source>
        <tissue evidence="2">Leaf</tissue>
    </source>
</reference>
<feature type="compositionally biased region" description="Basic and acidic residues" evidence="1">
    <location>
        <begin position="186"/>
        <end position="197"/>
    </location>
</feature>
<feature type="compositionally biased region" description="Basic and acidic residues" evidence="1">
    <location>
        <begin position="312"/>
        <end position="323"/>
    </location>
</feature>
<keyword evidence="3" id="KW-1185">Reference proteome</keyword>
<sequence length="622" mass="68363">MSILGEKAFLWEIVLESGIVLAIIIDQVVLPDPFEPPSLQGRECAKTILVPPICRVRCPTKPGVTLPDTGIEIEVSEGSYKGRLSPINFVMATSCCPAISIPQCHFHTHWLPSWVCHSLICVVPVHSYGFKLLVRPSDEVFTWEGDQMTKKSLLKSPVETTDASETPFKKLNQTTPTLMIKHSHDKKKEFDENDAKASVRMQNADHIPKLGRKDLQPYKDDKEKELINEKETENNEDEEKDGLVEDQDTHEAREVNYKADDASSAVTHDTQTASTEGEILSSENSDANTEMSVVNQENNPNFTEESLANQNDSDKITKDELKDVNALNTTADQESGNTTLSYSSDSSNTNTTTKAKPDSYLEASNNHTITEASNNSTGDGVNSSGSSEQDKMVMLPESKHSQNTTVDKTETRDVKNENTEKLEQSNPVRDDNLLNTNSTDSVKTENGDAATGESSNSGADELVNIRNVTSNETKNDSRNSNTKENFDASMDEKFKNNTEIVETNGTQNSSYVKLNTVIDASVDEKSKGNTETSEINGTQNISDAKEHNDVTNEEKPKEDAQTDETSDSSSGNETSDAAEQDAIDASDNHIHKDVTEVRTDLDTLPDIRIEGNIGDGDETAAE</sequence>
<dbReference type="EMBL" id="JAAIUW010000002">
    <property type="protein sequence ID" value="KAF7840706.1"/>
    <property type="molecule type" value="Genomic_DNA"/>
</dbReference>
<accession>A0A835CGH1</accession>
<dbReference type="OrthoDB" id="1306415at2759"/>
<feature type="region of interest" description="Disordered" evidence="1">
    <location>
        <begin position="172"/>
        <end position="491"/>
    </location>
</feature>
<feature type="compositionally biased region" description="Basic and acidic residues" evidence="1">
    <location>
        <begin position="407"/>
        <end position="432"/>
    </location>
</feature>
<dbReference type="PANTHER" id="PTHR33700:SF4">
    <property type="entry name" value="MYB-LIKE PROTEIN X"/>
    <property type="match status" value="1"/>
</dbReference>
<dbReference type="Proteomes" id="UP000634136">
    <property type="component" value="Unassembled WGS sequence"/>
</dbReference>
<proteinExistence type="predicted"/>
<comment type="caution">
    <text evidence="2">The sequence shown here is derived from an EMBL/GenBank/DDBJ whole genome shotgun (WGS) entry which is preliminary data.</text>
</comment>
<feature type="compositionally biased region" description="Basic and acidic residues" evidence="1">
    <location>
        <begin position="241"/>
        <end position="261"/>
    </location>
</feature>
<feature type="compositionally biased region" description="Polar residues" evidence="1">
    <location>
        <begin position="362"/>
        <end position="387"/>
    </location>
</feature>
<feature type="compositionally biased region" description="Polar residues" evidence="1">
    <location>
        <begin position="466"/>
        <end position="483"/>
    </location>
</feature>
<dbReference type="PANTHER" id="PTHR33700">
    <property type="entry name" value="MYB-LIKE PROTEIN X"/>
    <property type="match status" value="1"/>
</dbReference>
<protein>
    <submittedName>
        <fullName evidence="2">Dentin sialophosphoprotein-like</fullName>
    </submittedName>
</protein>
<gene>
    <name evidence="2" type="ORF">G2W53_003004</name>
</gene>
<evidence type="ECO:0000256" key="1">
    <source>
        <dbReference type="SAM" id="MobiDB-lite"/>
    </source>
</evidence>
<feature type="region of interest" description="Disordered" evidence="1">
    <location>
        <begin position="521"/>
        <end position="622"/>
    </location>
</feature>
<organism evidence="2 3">
    <name type="scientific">Senna tora</name>
    <dbReference type="NCBI Taxonomy" id="362788"/>
    <lineage>
        <taxon>Eukaryota</taxon>
        <taxon>Viridiplantae</taxon>
        <taxon>Streptophyta</taxon>
        <taxon>Embryophyta</taxon>
        <taxon>Tracheophyta</taxon>
        <taxon>Spermatophyta</taxon>
        <taxon>Magnoliopsida</taxon>
        <taxon>eudicotyledons</taxon>
        <taxon>Gunneridae</taxon>
        <taxon>Pentapetalae</taxon>
        <taxon>rosids</taxon>
        <taxon>fabids</taxon>
        <taxon>Fabales</taxon>
        <taxon>Fabaceae</taxon>
        <taxon>Caesalpinioideae</taxon>
        <taxon>Cassia clade</taxon>
        <taxon>Senna</taxon>
    </lineage>
</organism>
<feature type="compositionally biased region" description="Basic and acidic residues" evidence="1">
    <location>
        <begin position="206"/>
        <end position="233"/>
    </location>
</feature>
<dbReference type="AlphaFoldDB" id="A0A835CGH1"/>
<feature type="compositionally biased region" description="Low complexity" evidence="1">
    <location>
        <begin position="335"/>
        <end position="353"/>
    </location>
</feature>
<feature type="compositionally biased region" description="Polar residues" evidence="1">
    <location>
        <begin position="529"/>
        <end position="542"/>
    </location>
</feature>
<evidence type="ECO:0000313" key="3">
    <source>
        <dbReference type="Proteomes" id="UP000634136"/>
    </source>
</evidence>
<feature type="compositionally biased region" description="Polar residues" evidence="1">
    <location>
        <begin position="264"/>
        <end position="311"/>
    </location>
</feature>
<feature type="compositionally biased region" description="Basic and acidic residues" evidence="1">
    <location>
        <begin position="586"/>
        <end position="609"/>
    </location>
</feature>